<protein>
    <recommendedName>
        <fullName evidence="6">UvrD-like helicase ATP-binding domain-containing protein</fullName>
    </recommendedName>
</protein>
<feature type="domain" description="UvrD-like helicase ATP-binding" evidence="6">
    <location>
        <begin position="79"/>
        <end position="172"/>
    </location>
</feature>
<keyword evidence="2" id="KW-0378">Hydrolase</keyword>
<dbReference type="GO" id="GO:0003677">
    <property type="term" value="F:DNA binding"/>
    <property type="evidence" value="ECO:0007669"/>
    <property type="project" value="InterPro"/>
</dbReference>
<proteinExistence type="predicted"/>
<accession>A0A383C188</accession>
<sequence length="243" mass="26714">SLAFRICAAAGDRQWVKPTKVVEASKAAFGQVVRAGTPLGDDGIDRSYLEAEVRAVIKGRGIRSLEEYLEIQRTGRGTRFDGSRRRQAWAYMEEWNAGMTQRGTADFADTITRAVEHARNLNDPSYRAAVIDEAQDLTLMGLQLVRTLVNGKDDDDRDDGLLIVGDGAQRIYPGAFTLRQAGVEVRGRTTVLRQNYRNTAEILAAATTVLGNGPIVDMDDEDDDSPNQAEEERADASRSGLRP</sequence>
<evidence type="ECO:0000256" key="2">
    <source>
        <dbReference type="ARBA" id="ARBA00022801"/>
    </source>
</evidence>
<dbReference type="Pfam" id="PF00580">
    <property type="entry name" value="UvrD-helicase"/>
    <property type="match status" value="1"/>
</dbReference>
<dbReference type="EMBL" id="UINC01204982">
    <property type="protein sequence ID" value="SVE25954.1"/>
    <property type="molecule type" value="Genomic_DNA"/>
</dbReference>
<dbReference type="Gene3D" id="3.40.50.300">
    <property type="entry name" value="P-loop containing nucleotide triphosphate hydrolases"/>
    <property type="match status" value="1"/>
</dbReference>
<dbReference type="InterPro" id="IPR000212">
    <property type="entry name" value="DNA_helicase_UvrD/REP"/>
</dbReference>
<dbReference type="GO" id="GO:0016787">
    <property type="term" value="F:hydrolase activity"/>
    <property type="evidence" value="ECO:0007669"/>
    <property type="project" value="UniProtKB-KW"/>
</dbReference>
<feature type="non-terminal residue" evidence="7">
    <location>
        <position position="1"/>
    </location>
</feature>
<evidence type="ECO:0000256" key="3">
    <source>
        <dbReference type="ARBA" id="ARBA00022806"/>
    </source>
</evidence>
<dbReference type="GO" id="GO:0005829">
    <property type="term" value="C:cytosol"/>
    <property type="evidence" value="ECO:0007669"/>
    <property type="project" value="TreeGrafter"/>
</dbReference>
<dbReference type="AlphaFoldDB" id="A0A383C188"/>
<gene>
    <name evidence="7" type="ORF">METZ01_LOCUS478808</name>
</gene>
<evidence type="ECO:0000256" key="5">
    <source>
        <dbReference type="SAM" id="MobiDB-lite"/>
    </source>
</evidence>
<dbReference type="PANTHER" id="PTHR11070">
    <property type="entry name" value="UVRD / RECB / PCRA DNA HELICASE FAMILY MEMBER"/>
    <property type="match status" value="1"/>
</dbReference>
<dbReference type="GO" id="GO:0043138">
    <property type="term" value="F:3'-5' DNA helicase activity"/>
    <property type="evidence" value="ECO:0007669"/>
    <property type="project" value="TreeGrafter"/>
</dbReference>
<evidence type="ECO:0000313" key="7">
    <source>
        <dbReference type="EMBL" id="SVE25954.1"/>
    </source>
</evidence>
<feature type="region of interest" description="Disordered" evidence="5">
    <location>
        <begin position="213"/>
        <end position="243"/>
    </location>
</feature>
<keyword evidence="1" id="KW-0547">Nucleotide-binding</keyword>
<dbReference type="InterPro" id="IPR014016">
    <property type="entry name" value="UvrD-like_ATP-bd"/>
</dbReference>
<dbReference type="PANTHER" id="PTHR11070:SF45">
    <property type="entry name" value="DNA 3'-5' HELICASE"/>
    <property type="match status" value="1"/>
</dbReference>
<evidence type="ECO:0000256" key="1">
    <source>
        <dbReference type="ARBA" id="ARBA00022741"/>
    </source>
</evidence>
<evidence type="ECO:0000259" key="6">
    <source>
        <dbReference type="Pfam" id="PF00580"/>
    </source>
</evidence>
<feature type="non-terminal residue" evidence="7">
    <location>
        <position position="243"/>
    </location>
</feature>
<dbReference type="InterPro" id="IPR027417">
    <property type="entry name" value="P-loop_NTPase"/>
</dbReference>
<evidence type="ECO:0000256" key="4">
    <source>
        <dbReference type="ARBA" id="ARBA00022840"/>
    </source>
</evidence>
<reference evidence="7" key="1">
    <citation type="submission" date="2018-05" db="EMBL/GenBank/DDBJ databases">
        <authorList>
            <person name="Lanie J.A."/>
            <person name="Ng W.-L."/>
            <person name="Kazmierczak K.M."/>
            <person name="Andrzejewski T.M."/>
            <person name="Davidsen T.M."/>
            <person name="Wayne K.J."/>
            <person name="Tettelin H."/>
            <person name="Glass J.I."/>
            <person name="Rusch D."/>
            <person name="Podicherti R."/>
            <person name="Tsui H.-C.T."/>
            <person name="Winkler M.E."/>
        </authorList>
    </citation>
    <scope>NUCLEOTIDE SEQUENCE</scope>
</reference>
<keyword evidence="3" id="KW-0347">Helicase</keyword>
<name>A0A383C188_9ZZZZ</name>
<dbReference type="GO" id="GO:0000725">
    <property type="term" value="P:recombinational repair"/>
    <property type="evidence" value="ECO:0007669"/>
    <property type="project" value="TreeGrafter"/>
</dbReference>
<dbReference type="SUPFAM" id="SSF52540">
    <property type="entry name" value="P-loop containing nucleoside triphosphate hydrolases"/>
    <property type="match status" value="1"/>
</dbReference>
<organism evidence="7">
    <name type="scientific">marine metagenome</name>
    <dbReference type="NCBI Taxonomy" id="408172"/>
    <lineage>
        <taxon>unclassified sequences</taxon>
        <taxon>metagenomes</taxon>
        <taxon>ecological metagenomes</taxon>
    </lineage>
</organism>
<keyword evidence="4" id="KW-0067">ATP-binding</keyword>
<dbReference type="GO" id="GO:0005524">
    <property type="term" value="F:ATP binding"/>
    <property type="evidence" value="ECO:0007669"/>
    <property type="project" value="UniProtKB-KW"/>
</dbReference>